<reference evidence="2" key="1">
    <citation type="submission" date="2020-02" db="EMBL/GenBank/DDBJ databases">
        <authorList>
            <person name="Meier V. D."/>
        </authorList>
    </citation>
    <scope>NUCLEOTIDE SEQUENCE</scope>
    <source>
        <strain evidence="2">AVDCRST_MAG10</strain>
    </source>
</reference>
<feature type="region of interest" description="Disordered" evidence="1">
    <location>
        <begin position="1"/>
        <end position="35"/>
    </location>
</feature>
<gene>
    <name evidence="2" type="ORF">AVDCRST_MAG10-873</name>
</gene>
<organism evidence="2">
    <name type="scientific">uncultured Acidimicrobiales bacterium</name>
    <dbReference type="NCBI Taxonomy" id="310071"/>
    <lineage>
        <taxon>Bacteria</taxon>
        <taxon>Bacillati</taxon>
        <taxon>Actinomycetota</taxon>
        <taxon>Acidimicrobiia</taxon>
        <taxon>Acidimicrobiales</taxon>
        <taxon>environmental samples</taxon>
    </lineage>
</organism>
<accession>A0A6J4HJ14</accession>
<sequence>MFRRKPANKEASPQSDAPQAAPRTTSGGYEVTEVPTFHGRKRKVVVYTSDGTGKIIKTFKK</sequence>
<feature type="compositionally biased region" description="Low complexity" evidence="1">
    <location>
        <begin position="11"/>
        <end position="22"/>
    </location>
</feature>
<evidence type="ECO:0000313" key="2">
    <source>
        <dbReference type="EMBL" id="CAA9225050.1"/>
    </source>
</evidence>
<evidence type="ECO:0000256" key="1">
    <source>
        <dbReference type="SAM" id="MobiDB-lite"/>
    </source>
</evidence>
<dbReference type="EMBL" id="CADCTB010000058">
    <property type="protein sequence ID" value="CAA9225050.1"/>
    <property type="molecule type" value="Genomic_DNA"/>
</dbReference>
<protein>
    <submittedName>
        <fullName evidence="2">Uncharacterized protein</fullName>
    </submittedName>
</protein>
<proteinExistence type="predicted"/>
<dbReference type="AlphaFoldDB" id="A0A6J4HJ14"/>
<name>A0A6J4HJ14_9ACTN</name>